<dbReference type="InterPro" id="IPR021955">
    <property type="entry name" value="DUF3572"/>
</dbReference>
<dbReference type="OrthoDB" id="7356934at2"/>
<name>A0A1M4VJJ2_9HYPH</name>
<proteinExistence type="predicted"/>
<dbReference type="EMBL" id="FQVC01000002">
    <property type="protein sequence ID" value="SHE69060.1"/>
    <property type="molecule type" value="Genomic_DNA"/>
</dbReference>
<reference evidence="1 2" key="1">
    <citation type="submission" date="2016-11" db="EMBL/GenBank/DDBJ databases">
        <authorList>
            <person name="Jaros S."/>
            <person name="Januszkiewicz K."/>
            <person name="Wedrychowicz H."/>
        </authorList>
    </citation>
    <scope>NUCLEOTIDE SEQUENCE [LARGE SCALE GENOMIC DNA]</scope>
    <source>
        <strain evidence="1 2">DSM 17137</strain>
    </source>
</reference>
<gene>
    <name evidence="1" type="ORF">SAMN02745223_00909</name>
</gene>
<dbReference type="Proteomes" id="UP000184533">
    <property type="component" value="Unassembled WGS sequence"/>
</dbReference>
<accession>A0A1M4VJJ2</accession>
<dbReference type="Pfam" id="PF12096">
    <property type="entry name" value="DUF3572"/>
    <property type="match status" value="1"/>
</dbReference>
<evidence type="ECO:0000313" key="1">
    <source>
        <dbReference type="EMBL" id="SHE69060.1"/>
    </source>
</evidence>
<organism evidence="1 2">
    <name type="scientific">Devosia limi DSM 17137</name>
    <dbReference type="NCBI Taxonomy" id="1121477"/>
    <lineage>
        <taxon>Bacteria</taxon>
        <taxon>Pseudomonadati</taxon>
        <taxon>Pseudomonadota</taxon>
        <taxon>Alphaproteobacteria</taxon>
        <taxon>Hyphomicrobiales</taxon>
        <taxon>Devosiaceae</taxon>
        <taxon>Devosia</taxon>
    </lineage>
</organism>
<sequence>MPILHKAEPDLGSLADTCLGYLAENPDDLLRFMEFAGYDPASLRRSVGSAQLQRGLIDYFASNESILLALCANAAMTPESFMRVWHQLNPAG</sequence>
<dbReference type="AlphaFoldDB" id="A0A1M4VJJ2"/>
<evidence type="ECO:0008006" key="3">
    <source>
        <dbReference type="Google" id="ProtNLM"/>
    </source>
</evidence>
<evidence type="ECO:0000313" key="2">
    <source>
        <dbReference type="Proteomes" id="UP000184533"/>
    </source>
</evidence>
<dbReference type="RefSeq" id="WP_160300139.1">
    <property type="nucleotide sequence ID" value="NZ_FQVC01000002.1"/>
</dbReference>
<protein>
    <recommendedName>
        <fullName evidence="3">DUF3572 domain-containing protein</fullName>
    </recommendedName>
</protein>